<dbReference type="InterPro" id="IPR011009">
    <property type="entry name" value="Kinase-like_dom_sf"/>
</dbReference>
<evidence type="ECO:0000256" key="6">
    <source>
        <dbReference type="ARBA" id="ARBA00022777"/>
    </source>
</evidence>
<feature type="region of interest" description="Disordered" evidence="12">
    <location>
        <begin position="366"/>
        <end position="396"/>
    </location>
</feature>
<evidence type="ECO:0000313" key="17">
    <source>
        <dbReference type="Proteomes" id="UP000325577"/>
    </source>
</evidence>
<dbReference type="CDD" id="cd01098">
    <property type="entry name" value="PAN_AP_plant"/>
    <property type="match status" value="1"/>
</dbReference>
<dbReference type="InterPro" id="IPR001245">
    <property type="entry name" value="Ser-Thr/Tyr_kinase_cat_dom"/>
</dbReference>
<dbReference type="SUPFAM" id="SSF56112">
    <property type="entry name" value="Protein kinase-like (PK-like)"/>
    <property type="match status" value="1"/>
</dbReference>
<reference evidence="16 17" key="1">
    <citation type="submission" date="2019-09" db="EMBL/GenBank/DDBJ databases">
        <title>A chromosome-level genome assembly of the Chinese tupelo Nyssa sinensis.</title>
        <authorList>
            <person name="Yang X."/>
            <person name="Kang M."/>
            <person name="Yang Y."/>
            <person name="Xiong H."/>
            <person name="Wang M."/>
            <person name="Zhang Z."/>
            <person name="Wang Z."/>
            <person name="Wu H."/>
            <person name="Ma T."/>
            <person name="Liu J."/>
            <person name="Xi Z."/>
        </authorList>
    </citation>
    <scope>NUCLEOTIDE SEQUENCE [LARGE SCALE GENOMIC DNA]</scope>
    <source>
        <strain evidence="16">J267</strain>
        <tissue evidence="16">Leaf</tissue>
    </source>
</reference>
<dbReference type="GO" id="GO:0005886">
    <property type="term" value="C:plasma membrane"/>
    <property type="evidence" value="ECO:0007669"/>
    <property type="project" value="TreeGrafter"/>
</dbReference>
<feature type="transmembrane region" description="Helical" evidence="13">
    <location>
        <begin position="349"/>
        <end position="368"/>
    </location>
</feature>
<accession>A0A5J5A241</accession>
<evidence type="ECO:0000256" key="12">
    <source>
        <dbReference type="SAM" id="MobiDB-lite"/>
    </source>
</evidence>
<dbReference type="EC" id="2.7.11.1" evidence="1"/>
<evidence type="ECO:0000256" key="9">
    <source>
        <dbReference type="ARBA" id="ARBA00023180"/>
    </source>
</evidence>
<dbReference type="GO" id="GO:0005524">
    <property type="term" value="F:ATP binding"/>
    <property type="evidence" value="ECO:0007669"/>
    <property type="project" value="UniProtKB-KW"/>
</dbReference>
<name>A0A5J5A241_9ASTE</name>
<dbReference type="FunFam" id="3.30.200.20:FF:000195">
    <property type="entry name" value="G-type lectin S-receptor-like serine/threonine-protein kinase"/>
    <property type="match status" value="1"/>
</dbReference>
<keyword evidence="13" id="KW-0472">Membrane</keyword>
<dbReference type="PANTHER" id="PTHR27002">
    <property type="entry name" value="RECEPTOR-LIKE SERINE/THREONINE-PROTEIN KINASE SD1-8"/>
    <property type="match status" value="1"/>
</dbReference>
<evidence type="ECO:0000259" key="14">
    <source>
        <dbReference type="PROSITE" id="PS50011"/>
    </source>
</evidence>
<proteinExistence type="predicted"/>
<evidence type="ECO:0000256" key="10">
    <source>
        <dbReference type="ARBA" id="ARBA00047899"/>
    </source>
</evidence>
<evidence type="ECO:0000256" key="8">
    <source>
        <dbReference type="ARBA" id="ARBA00023157"/>
    </source>
</evidence>
<evidence type="ECO:0000256" key="7">
    <source>
        <dbReference type="ARBA" id="ARBA00022840"/>
    </source>
</evidence>
<keyword evidence="3" id="KW-0808">Transferase</keyword>
<evidence type="ECO:0000259" key="15">
    <source>
        <dbReference type="PROSITE" id="PS50948"/>
    </source>
</evidence>
<comment type="catalytic activity">
    <reaction evidence="10">
        <text>L-threonyl-[protein] + ATP = O-phospho-L-threonyl-[protein] + ADP + H(+)</text>
        <dbReference type="Rhea" id="RHEA:46608"/>
        <dbReference type="Rhea" id="RHEA-COMP:11060"/>
        <dbReference type="Rhea" id="RHEA-COMP:11605"/>
        <dbReference type="ChEBI" id="CHEBI:15378"/>
        <dbReference type="ChEBI" id="CHEBI:30013"/>
        <dbReference type="ChEBI" id="CHEBI:30616"/>
        <dbReference type="ChEBI" id="CHEBI:61977"/>
        <dbReference type="ChEBI" id="CHEBI:456216"/>
        <dbReference type="EC" id="2.7.11.1"/>
    </reaction>
</comment>
<keyword evidence="17" id="KW-1185">Reference proteome</keyword>
<keyword evidence="9" id="KW-0325">Glycoprotein</keyword>
<dbReference type="PROSITE" id="PS50011">
    <property type="entry name" value="PROTEIN_KINASE_DOM"/>
    <property type="match status" value="1"/>
</dbReference>
<keyword evidence="7" id="KW-0067">ATP-binding</keyword>
<evidence type="ECO:0000256" key="1">
    <source>
        <dbReference type="ARBA" id="ARBA00012513"/>
    </source>
</evidence>
<dbReference type="InterPro" id="IPR000719">
    <property type="entry name" value="Prot_kinase_dom"/>
</dbReference>
<dbReference type="Pfam" id="PF08276">
    <property type="entry name" value="PAN_2"/>
    <property type="match status" value="1"/>
</dbReference>
<evidence type="ECO:0000256" key="5">
    <source>
        <dbReference type="ARBA" id="ARBA00022741"/>
    </source>
</evidence>
<dbReference type="EMBL" id="CM018047">
    <property type="protein sequence ID" value="KAA8524520.1"/>
    <property type="molecule type" value="Genomic_DNA"/>
</dbReference>
<organism evidence="16 17">
    <name type="scientific">Nyssa sinensis</name>
    <dbReference type="NCBI Taxonomy" id="561372"/>
    <lineage>
        <taxon>Eukaryota</taxon>
        <taxon>Viridiplantae</taxon>
        <taxon>Streptophyta</taxon>
        <taxon>Embryophyta</taxon>
        <taxon>Tracheophyta</taxon>
        <taxon>Spermatophyta</taxon>
        <taxon>Magnoliopsida</taxon>
        <taxon>eudicotyledons</taxon>
        <taxon>Gunneridae</taxon>
        <taxon>Pentapetalae</taxon>
        <taxon>asterids</taxon>
        <taxon>Cornales</taxon>
        <taxon>Nyssaceae</taxon>
        <taxon>Nyssa</taxon>
    </lineage>
</organism>
<gene>
    <name evidence="16" type="ORF">F0562_010943</name>
</gene>
<keyword evidence="8" id="KW-1015">Disulfide bond</keyword>
<feature type="domain" description="Protein kinase" evidence="14">
    <location>
        <begin position="225"/>
        <end position="402"/>
    </location>
</feature>
<dbReference type="Pfam" id="PF07714">
    <property type="entry name" value="PK_Tyr_Ser-Thr"/>
    <property type="match status" value="1"/>
</dbReference>
<feature type="transmembrane region" description="Helical" evidence="13">
    <location>
        <begin position="155"/>
        <end position="176"/>
    </location>
</feature>
<keyword evidence="13" id="KW-0812">Transmembrane</keyword>
<comment type="catalytic activity">
    <reaction evidence="11">
        <text>L-seryl-[protein] + ATP = O-phospho-L-seryl-[protein] + ADP + H(+)</text>
        <dbReference type="Rhea" id="RHEA:17989"/>
        <dbReference type="Rhea" id="RHEA-COMP:9863"/>
        <dbReference type="Rhea" id="RHEA-COMP:11604"/>
        <dbReference type="ChEBI" id="CHEBI:15378"/>
        <dbReference type="ChEBI" id="CHEBI:29999"/>
        <dbReference type="ChEBI" id="CHEBI:30616"/>
        <dbReference type="ChEBI" id="CHEBI:83421"/>
        <dbReference type="ChEBI" id="CHEBI:456216"/>
        <dbReference type="EC" id="2.7.11.1"/>
    </reaction>
</comment>
<dbReference type="PROSITE" id="PS50948">
    <property type="entry name" value="PAN"/>
    <property type="match status" value="1"/>
</dbReference>
<dbReference type="SMART" id="SM00473">
    <property type="entry name" value="PAN_AP"/>
    <property type="match status" value="1"/>
</dbReference>
<keyword evidence="5" id="KW-0547">Nucleotide-binding</keyword>
<dbReference type="PANTHER" id="PTHR27002:SF841">
    <property type="entry name" value="RECEPTOR-LIKE SERINE_THREONINE-PROTEIN KINASE"/>
    <property type="match status" value="1"/>
</dbReference>
<dbReference type="Proteomes" id="UP000325577">
    <property type="component" value="Linkage Group LG4"/>
</dbReference>
<dbReference type="InterPro" id="IPR003609">
    <property type="entry name" value="Pan_app"/>
</dbReference>
<feature type="domain" description="Apple" evidence="15">
    <location>
        <begin position="57"/>
        <end position="137"/>
    </location>
</feature>
<protein>
    <recommendedName>
        <fullName evidence="1">non-specific serine/threonine protein kinase</fullName>
        <ecNumber evidence="1">2.7.11.1</ecNumber>
    </recommendedName>
</protein>
<evidence type="ECO:0000256" key="13">
    <source>
        <dbReference type="SAM" id="Phobius"/>
    </source>
</evidence>
<evidence type="ECO:0000256" key="2">
    <source>
        <dbReference type="ARBA" id="ARBA00022527"/>
    </source>
</evidence>
<dbReference type="Gene3D" id="1.10.510.10">
    <property type="entry name" value="Transferase(Phosphotransferase) domain 1"/>
    <property type="match status" value="1"/>
</dbReference>
<evidence type="ECO:0000256" key="3">
    <source>
        <dbReference type="ARBA" id="ARBA00022679"/>
    </source>
</evidence>
<dbReference type="GO" id="GO:0004674">
    <property type="term" value="F:protein serine/threonine kinase activity"/>
    <property type="evidence" value="ECO:0007669"/>
    <property type="project" value="UniProtKB-KW"/>
</dbReference>
<evidence type="ECO:0000256" key="11">
    <source>
        <dbReference type="ARBA" id="ARBA00048679"/>
    </source>
</evidence>
<keyword evidence="2" id="KW-0723">Serine/threonine-protein kinase</keyword>
<evidence type="ECO:0000256" key="4">
    <source>
        <dbReference type="ARBA" id="ARBA00022729"/>
    </source>
</evidence>
<keyword evidence="13" id="KW-1133">Transmembrane helix</keyword>
<keyword evidence="6" id="KW-0418">Kinase</keyword>
<evidence type="ECO:0000313" key="16">
    <source>
        <dbReference type="EMBL" id="KAA8524520.1"/>
    </source>
</evidence>
<sequence length="402" mass="45332">MPETKCDFYGHYGLGVCERNGSAPLCKYLTGFKPKFQKDWVVGNWTRGCERRTALRCDKGDGFMRFGRMKLPDYSFSLGNMSVSECEFKCLRNCSCTAYAYANFSGETSVNCLNWYGDLIDLVHNHLTGQDLYVRLHGSEVVGNGQTGKLMDRKIAIAAVSLFIGLLFICGFGYALRRKRLRWQERTSGFVHVVNSMSGTSRVRQNDTELLSFSLQTILSATDNFSEENKLGEGGFGPVYKGNLPGLYRVAMKRLSKNSLQGFEEFTNELKLITKLQHTNLVRLMGCCIEGEEKILIYEFMPNRSLDKFLFNPSEQSNLDWRKCFHIIGGIAQGLLYLHKYSRFKRKKFLVYIFISSSSSTVAASASVPGSKYSKGDSGGSDTSDTDIPPKLPCPRNHFYMV</sequence>
<dbReference type="AlphaFoldDB" id="A0A5J5A241"/>
<keyword evidence="4" id="KW-0732">Signal</keyword>
<dbReference type="OrthoDB" id="4062651at2759"/>